<protein>
    <recommendedName>
        <fullName evidence="4">DUF4131 domain-containing protein</fullName>
    </recommendedName>
</protein>
<feature type="transmembrane region" description="Helical" evidence="1">
    <location>
        <begin position="54"/>
        <end position="72"/>
    </location>
</feature>
<gene>
    <name evidence="2" type="ORF">VOP03_04915</name>
</gene>
<keyword evidence="3" id="KW-1185">Reference proteome</keyword>
<keyword evidence="1" id="KW-0472">Membrane</keyword>
<keyword evidence="1" id="KW-1133">Transmembrane helix</keyword>
<proteinExistence type="predicted"/>
<accession>A0ABU6INK8</accession>
<dbReference type="RefSeq" id="WP_326277624.1">
    <property type="nucleotide sequence ID" value="NZ_JAYKYV010000003.1"/>
</dbReference>
<evidence type="ECO:0000256" key="1">
    <source>
        <dbReference type="SAM" id="Phobius"/>
    </source>
</evidence>
<name>A0ABU6INK8_9FLAO</name>
<sequence>MSIKLTLCVILGIVVGFYFEVAPLLPLVSMFVLLPVLYRVSKKQQREGFPYFEVLTSLITICLGVFVVGISMNRGMSQHYPKQGLNQEKVWHLKVREVYKPNAYSHPYIAQIIALDGDVASGKLLFQSLGALHFKGITG</sequence>
<feature type="transmembrane region" description="Helical" evidence="1">
    <location>
        <begin position="7"/>
        <end position="34"/>
    </location>
</feature>
<evidence type="ECO:0000313" key="3">
    <source>
        <dbReference type="Proteomes" id="UP001355298"/>
    </source>
</evidence>
<comment type="caution">
    <text evidence="2">The sequence shown here is derived from an EMBL/GenBank/DDBJ whole genome shotgun (WGS) entry which is preliminary data.</text>
</comment>
<keyword evidence="1" id="KW-0812">Transmembrane</keyword>
<organism evidence="2 3">
    <name type="scientific">Flagellimonas halotolerans</name>
    <dbReference type="NCBI Taxonomy" id="3112164"/>
    <lineage>
        <taxon>Bacteria</taxon>
        <taxon>Pseudomonadati</taxon>
        <taxon>Bacteroidota</taxon>
        <taxon>Flavobacteriia</taxon>
        <taxon>Flavobacteriales</taxon>
        <taxon>Flavobacteriaceae</taxon>
        <taxon>Flagellimonas</taxon>
    </lineage>
</organism>
<dbReference type="EMBL" id="JAYMGW010000003">
    <property type="protein sequence ID" value="MEC4264682.1"/>
    <property type="molecule type" value="Genomic_DNA"/>
</dbReference>
<evidence type="ECO:0008006" key="4">
    <source>
        <dbReference type="Google" id="ProtNLM"/>
    </source>
</evidence>
<evidence type="ECO:0000313" key="2">
    <source>
        <dbReference type="EMBL" id="MEC4264682.1"/>
    </source>
</evidence>
<reference evidence="2 3" key="1">
    <citation type="submission" date="2024-01" db="EMBL/GenBank/DDBJ databases">
        <title>The strains designed SYSU M86414 and SYSU M84420 isolated from the marine sediment in San Sha City (Hainan Province, China).</title>
        <authorList>
            <person name="Guo D."/>
        </authorList>
    </citation>
    <scope>NUCLEOTIDE SEQUENCE [LARGE SCALE GENOMIC DNA]</scope>
    <source>
        <strain evidence="2 3">SYSU M84420</strain>
    </source>
</reference>
<dbReference type="Proteomes" id="UP001355298">
    <property type="component" value="Unassembled WGS sequence"/>
</dbReference>